<protein>
    <submittedName>
        <fullName evidence="1">Type I-F CRISPR-associated protein Csy1</fullName>
    </submittedName>
</protein>
<name>A0A4S4AJD8_9RHOO</name>
<evidence type="ECO:0000313" key="1">
    <source>
        <dbReference type="EMBL" id="THF59403.1"/>
    </source>
</evidence>
<accession>A0A4S4AJD8</accession>
<dbReference type="Pfam" id="PF09611">
    <property type="entry name" value="Cas_Csy1"/>
    <property type="match status" value="1"/>
</dbReference>
<dbReference type="OrthoDB" id="9815616at2"/>
<dbReference type="EMBL" id="SSOD01000013">
    <property type="protein sequence ID" value="THF59403.1"/>
    <property type="molecule type" value="Genomic_DNA"/>
</dbReference>
<organism evidence="1 2">
    <name type="scientific">Pseudothauera rhizosphaerae</name>
    <dbReference type="NCBI Taxonomy" id="2565932"/>
    <lineage>
        <taxon>Bacteria</taxon>
        <taxon>Pseudomonadati</taxon>
        <taxon>Pseudomonadota</taxon>
        <taxon>Betaproteobacteria</taxon>
        <taxon>Rhodocyclales</taxon>
        <taxon>Zoogloeaceae</taxon>
        <taxon>Pseudothauera</taxon>
    </lineage>
</organism>
<comment type="caution">
    <text evidence="1">The sequence shown here is derived from an EMBL/GenBank/DDBJ whole genome shotgun (WGS) entry which is preliminary data.</text>
</comment>
<gene>
    <name evidence="1" type="primary">csy1</name>
    <name evidence="1" type="ORF">E6O51_15535</name>
</gene>
<keyword evidence="2" id="KW-1185">Reference proteome</keyword>
<evidence type="ECO:0000313" key="2">
    <source>
        <dbReference type="Proteomes" id="UP000307956"/>
    </source>
</evidence>
<dbReference type="InterPro" id="IPR013397">
    <property type="entry name" value="CRISPR-assoc_prot_Csy1"/>
</dbReference>
<dbReference type="AlphaFoldDB" id="A0A4S4AJD8"/>
<proteinExistence type="predicted"/>
<sequence>MNEETESGARSNRFRTTIAAFIEARREAKLKGKDDDAGAASKYEYATWLADAARRVGQIQAVTHVLKATHPDARGSSLHVDPATLPRHREIGSHLLGEDYAEDVVGNAAALDVFKFLKLDVDGKRLLDWMQAGDADLMAALSPDSKLAKAWMEAFASLVREGAKPATHPMAKQVYWLVGEEPQDDSQYHLLQPMFSSSLAHAVHADIQDARFGDANKEARQAFRDKRPSDAPYRDYRNLVARKLGGTKPQNISQLNSERGGINYLLPSLPPPAWQADGRSSVSKRESVLEVFLWFEDVRRLTRALSDYLLSVQDKTGNKDIRDARDDLIKKIAEQLALFGVAIRGRYPAGWTRDGDCRLTRCERLWLDPERTELPLRDDPEHPEWKAGDEAFNAEYDHGDWADEVATRFGLWLNAQIRKAGLVTMALPELNHWVSHAIVDVAWPTPLRRRAKVEEIA</sequence>
<dbReference type="RefSeq" id="WP_136385918.1">
    <property type="nucleotide sequence ID" value="NZ_SSOD01000013.1"/>
</dbReference>
<dbReference type="NCBIfam" id="TIGR02564">
    <property type="entry name" value="cas_Csy1"/>
    <property type="match status" value="1"/>
</dbReference>
<dbReference type="Proteomes" id="UP000307956">
    <property type="component" value="Unassembled WGS sequence"/>
</dbReference>
<reference evidence="1 2" key="1">
    <citation type="submission" date="2019-04" db="EMBL/GenBank/DDBJ databases">
        <title>Azoarcus rhizosphaerae sp. nov. isolated from rhizosphere of Ficus religiosa.</title>
        <authorList>
            <person name="Lin S.-Y."/>
            <person name="Hameed A."/>
            <person name="Hsu Y.-H."/>
            <person name="Young C.-C."/>
        </authorList>
    </citation>
    <scope>NUCLEOTIDE SEQUENCE [LARGE SCALE GENOMIC DNA]</scope>
    <source>
        <strain evidence="1 2">CC-YHH848</strain>
    </source>
</reference>